<dbReference type="Proteomes" id="UP001501479">
    <property type="component" value="Unassembled WGS sequence"/>
</dbReference>
<feature type="transmembrane region" description="Helical" evidence="1">
    <location>
        <begin position="21"/>
        <end position="39"/>
    </location>
</feature>
<accession>A0ABP7EVC8</accession>
<protein>
    <submittedName>
        <fullName evidence="3">Pilus assembly protein</fullName>
    </submittedName>
</protein>
<keyword evidence="1" id="KW-0472">Membrane</keyword>
<comment type="caution">
    <text evidence="3">The sequence shown here is derived from an EMBL/GenBank/DDBJ whole genome shotgun (WGS) entry which is preliminary data.</text>
</comment>
<feature type="domain" description="TadE-like" evidence="2">
    <location>
        <begin position="18"/>
        <end position="60"/>
    </location>
</feature>
<evidence type="ECO:0000256" key="1">
    <source>
        <dbReference type="SAM" id="Phobius"/>
    </source>
</evidence>
<reference evidence="4" key="1">
    <citation type="journal article" date="2019" name="Int. J. Syst. Evol. Microbiol.">
        <title>The Global Catalogue of Microorganisms (GCM) 10K type strain sequencing project: providing services to taxonomists for standard genome sequencing and annotation.</title>
        <authorList>
            <consortium name="The Broad Institute Genomics Platform"/>
            <consortium name="The Broad Institute Genome Sequencing Center for Infectious Disease"/>
            <person name="Wu L."/>
            <person name="Ma J."/>
        </authorList>
    </citation>
    <scope>NUCLEOTIDE SEQUENCE [LARGE SCALE GENOMIC DNA]</scope>
    <source>
        <strain evidence="4">JCM 17329</strain>
    </source>
</reference>
<organism evidence="3 4">
    <name type="scientific">Oceanisphaera sediminis</name>
    <dbReference type="NCBI Taxonomy" id="981381"/>
    <lineage>
        <taxon>Bacteria</taxon>
        <taxon>Pseudomonadati</taxon>
        <taxon>Pseudomonadota</taxon>
        <taxon>Gammaproteobacteria</taxon>
        <taxon>Aeromonadales</taxon>
        <taxon>Aeromonadaceae</taxon>
        <taxon>Oceanisphaera</taxon>
    </lineage>
</organism>
<evidence type="ECO:0000259" key="2">
    <source>
        <dbReference type="Pfam" id="PF07811"/>
    </source>
</evidence>
<keyword evidence="1" id="KW-0812">Transmembrane</keyword>
<proteinExistence type="predicted"/>
<keyword evidence="1" id="KW-1133">Transmembrane helix</keyword>
<dbReference type="InterPro" id="IPR012495">
    <property type="entry name" value="TadE-like_dom"/>
</dbReference>
<dbReference type="Pfam" id="PF07811">
    <property type="entry name" value="TadE"/>
    <property type="match status" value="1"/>
</dbReference>
<gene>
    <name evidence="3" type="ORF">GCM10022421_34160</name>
</gene>
<evidence type="ECO:0000313" key="4">
    <source>
        <dbReference type="Proteomes" id="UP001501479"/>
    </source>
</evidence>
<name>A0ABP7EVC8_9GAMM</name>
<dbReference type="EMBL" id="BAABDS010000051">
    <property type="protein sequence ID" value="GAA3722567.1"/>
    <property type="molecule type" value="Genomic_DNA"/>
</dbReference>
<keyword evidence="4" id="KW-1185">Reference proteome</keyword>
<evidence type="ECO:0000313" key="3">
    <source>
        <dbReference type="EMBL" id="GAA3722567.1"/>
    </source>
</evidence>
<sequence>MRKYSRSLTGYKTHRQQGTTTVEFAIVGSVVFLVLFAVMEVGRLMYTWSVLNEVSRRAARLATVCRVQEVQDGTVTNAVVNQLAGTLPGFIPENLNFDYFDGTSTTALAKPESDDFDKIRYVRSKIVNYQYQMILPLTVDLSMLAPDFSSTLRAESLGKTRQGDAICDDTGGVSL</sequence>
<dbReference type="RefSeq" id="WP_344965991.1">
    <property type="nucleotide sequence ID" value="NZ_BAABDS010000051.1"/>
</dbReference>